<evidence type="ECO:0000259" key="10">
    <source>
        <dbReference type="PROSITE" id="PS50837"/>
    </source>
</evidence>
<evidence type="ECO:0000256" key="3">
    <source>
        <dbReference type="ARBA" id="ARBA00022574"/>
    </source>
</evidence>
<feature type="domain" description="NACHT" evidence="10">
    <location>
        <begin position="197"/>
        <end position="346"/>
    </location>
</feature>
<dbReference type="VEuPathDB" id="FungiDB:yc1106_09350"/>
<keyword evidence="3 9" id="KW-0853">WD repeat</keyword>
<keyword evidence="2" id="KW-0488">Methylation</keyword>
<dbReference type="InterPro" id="IPR005225">
    <property type="entry name" value="Small_GTP-bd"/>
</dbReference>
<keyword evidence="7" id="KW-0449">Lipoprotein</keyword>
<dbReference type="InterPro" id="IPR036322">
    <property type="entry name" value="WD40_repeat_dom_sf"/>
</dbReference>
<dbReference type="SMART" id="SM00173">
    <property type="entry name" value="RAS"/>
    <property type="match status" value="1"/>
</dbReference>
<dbReference type="FunFam" id="2.130.10.10:FF:000228">
    <property type="entry name" value="COMPASS-like H3K4 histone methylase component WDR5A"/>
    <property type="match status" value="1"/>
</dbReference>
<proteinExistence type="inferred from homology"/>
<feature type="repeat" description="WD" evidence="9">
    <location>
        <begin position="987"/>
        <end position="1028"/>
    </location>
</feature>
<reference evidence="11" key="1">
    <citation type="submission" date="2021-12" db="EMBL/GenBank/DDBJ databases">
        <title>Curvularia clavata genome.</title>
        <authorList>
            <person name="Cao Y."/>
        </authorList>
    </citation>
    <scope>NUCLEOTIDE SEQUENCE</scope>
    <source>
        <strain evidence="11">Yc1106</strain>
    </source>
</reference>
<dbReference type="PROSITE" id="PS00678">
    <property type="entry name" value="WD_REPEATS_1"/>
    <property type="match status" value="10"/>
</dbReference>
<feature type="repeat" description="WD" evidence="9">
    <location>
        <begin position="768"/>
        <end position="809"/>
    </location>
</feature>
<evidence type="ECO:0000313" key="11">
    <source>
        <dbReference type="EMBL" id="USP82076.1"/>
    </source>
</evidence>
<dbReference type="GO" id="GO:0005774">
    <property type="term" value="C:vacuolar membrane"/>
    <property type="evidence" value="ECO:0007669"/>
    <property type="project" value="UniProtKB-ARBA"/>
</dbReference>
<keyword evidence="12" id="KW-1185">Reference proteome</keyword>
<dbReference type="PROSITE" id="PS51421">
    <property type="entry name" value="RAS"/>
    <property type="match status" value="1"/>
</dbReference>
<feature type="repeat" description="WD" evidence="9">
    <location>
        <begin position="726"/>
        <end position="767"/>
    </location>
</feature>
<evidence type="ECO:0000256" key="5">
    <source>
        <dbReference type="ARBA" id="ARBA00022741"/>
    </source>
</evidence>
<keyword evidence="8" id="KW-0636">Prenylation</keyword>
<dbReference type="PROSITE" id="PS50294">
    <property type="entry name" value="WD_REPEATS_REGION"/>
    <property type="match status" value="12"/>
</dbReference>
<dbReference type="NCBIfam" id="TIGR00231">
    <property type="entry name" value="small_GTP"/>
    <property type="match status" value="1"/>
</dbReference>
<dbReference type="Gene3D" id="3.40.50.300">
    <property type="entry name" value="P-loop containing nucleotide triphosphate hydrolases"/>
    <property type="match status" value="2"/>
</dbReference>
<organism evidence="11 12">
    <name type="scientific">Curvularia clavata</name>
    <dbReference type="NCBI Taxonomy" id="95742"/>
    <lineage>
        <taxon>Eukaryota</taxon>
        <taxon>Fungi</taxon>
        <taxon>Dikarya</taxon>
        <taxon>Ascomycota</taxon>
        <taxon>Pezizomycotina</taxon>
        <taxon>Dothideomycetes</taxon>
        <taxon>Pleosporomycetidae</taxon>
        <taxon>Pleosporales</taxon>
        <taxon>Pleosporineae</taxon>
        <taxon>Pleosporaceae</taxon>
        <taxon>Curvularia</taxon>
    </lineage>
</organism>
<dbReference type="SMART" id="SM00174">
    <property type="entry name" value="RHO"/>
    <property type="match status" value="1"/>
</dbReference>
<dbReference type="GO" id="GO:0035097">
    <property type="term" value="C:histone methyltransferase complex"/>
    <property type="evidence" value="ECO:0007669"/>
    <property type="project" value="UniProtKB-ARBA"/>
</dbReference>
<dbReference type="InterPro" id="IPR056884">
    <property type="entry name" value="NPHP3-like_N"/>
</dbReference>
<keyword evidence="4" id="KW-0677">Repeat</keyword>
<feature type="repeat" description="WD" evidence="9">
    <location>
        <begin position="921"/>
        <end position="953"/>
    </location>
</feature>
<evidence type="ECO:0000256" key="4">
    <source>
        <dbReference type="ARBA" id="ARBA00022737"/>
    </source>
</evidence>
<dbReference type="SUPFAM" id="SSF52540">
    <property type="entry name" value="P-loop containing nucleoside triphosphate hydrolases"/>
    <property type="match status" value="2"/>
</dbReference>
<dbReference type="InterPro" id="IPR050505">
    <property type="entry name" value="WDR55/POC1"/>
</dbReference>
<dbReference type="PROSITE" id="PS51419">
    <property type="entry name" value="RAB"/>
    <property type="match status" value="1"/>
</dbReference>
<protein>
    <recommendedName>
        <fullName evidence="10">NACHT domain-containing protein</fullName>
    </recommendedName>
</protein>
<dbReference type="InterPro" id="IPR011047">
    <property type="entry name" value="Quinoprotein_ADH-like_sf"/>
</dbReference>
<accession>A0A9Q8ZEX2</accession>
<dbReference type="Pfam" id="PF24883">
    <property type="entry name" value="NPHP3_N"/>
    <property type="match status" value="1"/>
</dbReference>
<feature type="repeat" description="WD" evidence="9">
    <location>
        <begin position="852"/>
        <end position="893"/>
    </location>
</feature>
<dbReference type="EMBL" id="CP089280">
    <property type="protein sequence ID" value="USP82076.1"/>
    <property type="molecule type" value="Genomic_DNA"/>
</dbReference>
<dbReference type="PROSITE" id="PS50837">
    <property type="entry name" value="NACHT"/>
    <property type="match status" value="1"/>
</dbReference>
<keyword evidence="5" id="KW-0547">Nucleotide-binding</keyword>
<evidence type="ECO:0000256" key="1">
    <source>
        <dbReference type="ARBA" id="ARBA00006270"/>
    </source>
</evidence>
<dbReference type="Gene3D" id="2.130.10.10">
    <property type="entry name" value="YVTN repeat-like/Quinoprotein amine dehydrogenase"/>
    <property type="match status" value="7"/>
</dbReference>
<dbReference type="GO" id="GO:0003924">
    <property type="term" value="F:GTPase activity"/>
    <property type="evidence" value="ECO:0007669"/>
    <property type="project" value="InterPro"/>
</dbReference>
<dbReference type="SMART" id="SM00176">
    <property type="entry name" value="RAN"/>
    <property type="match status" value="1"/>
</dbReference>
<comment type="similarity">
    <text evidence="1">Belongs to the small GTPase superfamily. Rab family.</text>
</comment>
<keyword evidence="6" id="KW-0342">GTP-binding</keyword>
<evidence type="ECO:0000256" key="2">
    <source>
        <dbReference type="ARBA" id="ARBA00022481"/>
    </source>
</evidence>
<feature type="repeat" description="WD" evidence="9">
    <location>
        <begin position="894"/>
        <end position="917"/>
    </location>
</feature>
<name>A0A9Q8ZEX2_CURCL</name>
<evidence type="ECO:0000256" key="8">
    <source>
        <dbReference type="ARBA" id="ARBA00023289"/>
    </source>
</evidence>
<feature type="repeat" description="WD" evidence="9">
    <location>
        <begin position="1029"/>
        <end position="1070"/>
    </location>
</feature>
<dbReference type="SMART" id="SM00175">
    <property type="entry name" value="RAB"/>
    <property type="match status" value="1"/>
</dbReference>
<dbReference type="PANTHER" id="PTHR44019:SF8">
    <property type="entry name" value="POC1 CENTRIOLAR PROTEIN HOMOLOG"/>
    <property type="match status" value="1"/>
</dbReference>
<dbReference type="Pfam" id="PF00400">
    <property type="entry name" value="WD40"/>
    <property type="match status" value="12"/>
</dbReference>
<sequence>MDGLSGAASVIAVIDISAKIASLCVQYSMAVKDAKGDIERVKRKVSDINHVLKKMKQLLDSQDKTRLSATQGLLDSVEQCLNKLETLDMKLEPGKARKTMSRFSLRALKWPFTSKQVDKIISSLEGYEQAFSLALQVDQTAVVFSIDQKLDLAKLPIAQGASYDSHTEEHNARCLPNTRTALLHDIAKWAQDKDSKSIFWLSGMAGTGKSTIARTIAESFARRGQLGASFFFKKGEGERGNASRFFATIATDLVACEPGMLPGIKKTLDEDPAISHKALKDQFEKLILQPLLGIKQTHSRALVRVVVIDALDECEREADVRAILRLLAQTKDIRPVPLRIVVTSRPELHIRLGFKEMPNGTYQDLVLHEVPRSTIEHDIRLFLEHKLSIIRKERMLASDWPAQQHIIALVELAVPLFIYAATVCRYVGSKGGDPEVYLNKVLQYPKTAFSQLDRTYLPVLDQLLVEQEERDREDWLRVFRELVGSIVILASPLPISPLARLLQVPKKQVECRLDALHSVLSIPDREDVPIRPLHLSFREFLLDPQKQGKSPFWVDEKRTHQKLASRCLELMSGSGGLHQDICGLPGPGVLRSEVDEQTVATRLPPDLQYACRYWVDHLKQSGQGIVDRDVTHLFLQKHLLHWLEAMSLALTSPSSELVLDFLHDAKRFVLRFQSVLADSPLQIYYSALVFAPEKSLIRQTFVDQVPEKVKMLSMKEADWDACRSTLEGHSSGVGAVAFSPDGQLVASASYDKTVRLWEAATGTCRSTLEGHSSYITAIAFSPDGQLVASASDDKTVRLWEAATGTCCSTFAGHSERVSAMVFSPDRQLVASASDDKTVRLWEAATGTCRSTLEGHSERVRAVAFSPDGQLVASASDDKTVRLWEAATGTCRSTLEGHSSYVGAVAFSPDGQLVASASLGNSVAFSPDGQLVASGSGDKTVRLWEAVTGTCRSTLEGISSPDNPGSFPLDQNTVQLWEAATGTYRSTLKGSSSYAHDVAFSPDGQLVALALGDTTVRLWEASTGTCRSTFMGHSMNVWAVAFSPDGQLVASASSDNTVRLWEVVTGTHRSILEGHFTSVKALAFSPDGQLVASASFEDTVRLWEVATGTCRSTLEGHSRSVNAVAFSPNGQLVASASLDKTVRLWEVATGTCHSTLKGHSSDVWAVAFSPDGQLVASASDDMTVRLWEASTGTCRSTLKGHSSDIWAVAFSPDGQIVASASFDKTVRLWEASTGTCRSTLKGHSKRVRAVAFSPDGQLVASSSEDNTVRLWEAATGTCRSTLDSPYGFTSYISFSPDSRVNKKFSASYKATIGADFLTKEVLVDDRLVTMQLWDTAGQERFQSLGVAFYRGADCCVLVYDVNNSKSFDTLDSWRDEFLVQASPMDPESFPFVVIGNKIDVEESKRMISSKRAMTFCQSKGGIPYFETSAKEAINVEQAFEVIARQALAQEDVGDFGNDFPETIPIDLKGNEGGCAC</sequence>
<feature type="repeat" description="WD" evidence="9">
    <location>
        <begin position="1197"/>
        <end position="1238"/>
    </location>
</feature>
<dbReference type="InterPro" id="IPR001680">
    <property type="entry name" value="WD40_rpt"/>
</dbReference>
<gene>
    <name evidence="11" type="ORF">yc1106_09350</name>
</gene>
<dbReference type="InterPro" id="IPR001806">
    <property type="entry name" value="Small_GTPase"/>
</dbReference>
<feature type="repeat" description="WD" evidence="9">
    <location>
        <begin position="1113"/>
        <end position="1154"/>
    </location>
</feature>
<dbReference type="PANTHER" id="PTHR44019">
    <property type="entry name" value="WD REPEAT-CONTAINING PROTEIN 55"/>
    <property type="match status" value="1"/>
</dbReference>
<evidence type="ECO:0000256" key="6">
    <source>
        <dbReference type="ARBA" id="ARBA00023134"/>
    </source>
</evidence>
<dbReference type="PROSITE" id="PS50082">
    <property type="entry name" value="WD_REPEATS_2"/>
    <property type="match status" value="13"/>
</dbReference>
<dbReference type="SUPFAM" id="SSF50978">
    <property type="entry name" value="WD40 repeat-like"/>
    <property type="match status" value="1"/>
</dbReference>
<dbReference type="SUPFAM" id="SSF50998">
    <property type="entry name" value="Quinoprotein alcohol dehydrogenase-like"/>
    <property type="match status" value="1"/>
</dbReference>
<dbReference type="SMART" id="SM00320">
    <property type="entry name" value="WD40"/>
    <property type="match status" value="12"/>
</dbReference>
<dbReference type="CDD" id="cd00200">
    <property type="entry name" value="WD40"/>
    <property type="match status" value="2"/>
</dbReference>
<evidence type="ECO:0000256" key="7">
    <source>
        <dbReference type="ARBA" id="ARBA00023288"/>
    </source>
</evidence>
<dbReference type="InterPro" id="IPR015943">
    <property type="entry name" value="WD40/YVTN_repeat-like_dom_sf"/>
</dbReference>
<feature type="repeat" description="WD" evidence="9">
    <location>
        <begin position="1071"/>
        <end position="1112"/>
    </location>
</feature>
<dbReference type="FunFam" id="3.40.50.300:FF:000086">
    <property type="entry name" value="Ras-related small GTPase"/>
    <property type="match status" value="1"/>
</dbReference>
<feature type="repeat" description="WD" evidence="9">
    <location>
        <begin position="1155"/>
        <end position="1196"/>
    </location>
</feature>
<dbReference type="Pfam" id="PF00071">
    <property type="entry name" value="Ras"/>
    <property type="match status" value="1"/>
</dbReference>
<dbReference type="OrthoDB" id="674604at2759"/>
<dbReference type="InterPro" id="IPR007111">
    <property type="entry name" value="NACHT_NTPase"/>
</dbReference>
<dbReference type="PRINTS" id="PR00320">
    <property type="entry name" value="GPROTEINBRPT"/>
</dbReference>
<dbReference type="CDD" id="cd01862">
    <property type="entry name" value="Rab7"/>
    <property type="match status" value="1"/>
</dbReference>
<dbReference type="GO" id="GO:0005525">
    <property type="term" value="F:GTP binding"/>
    <property type="evidence" value="ECO:0007669"/>
    <property type="project" value="UniProtKB-KW"/>
</dbReference>
<dbReference type="Proteomes" id="UP001056012">
    <property type="component" value="Chromosome 7"/>
</dbReference>
<feature type="repeat" description="WD" evidence="9">
    <location>
        <begin position="810"/>
        <end position="851"/>
    </location>
</feature>
<evidence type="ECO:0000313" key="12">
    <source>
        <dbReference type="Proteomes" id="UP001056012"/>
    </source>
</evidence>
<evidence type="ECO:0000256" key="9">
    <source>
        <dbReference type="PROSITE-ProRule" id="PRU00221"/>
    </source>
</evidence>
<dbReference type="InterPro" id="IPR020472">
    <property type="entry name" value="WD40_PAC1"/>
</dbReference>
<feature type="repeat" description="WD" evidence="9">
    <location>
        <begin position="1239"/>
        <end position="1280"/>
    </location>
</feature>
<dbReference type="InterPro" id="IPR019775">
    <property type="entry name" value="WD40_repeat_CS"/>
</dbReference>
<dbReference type="InterPro" id="IPR027417">
    <property type="entry name" value="P-loop_NTPase"/>
</dbReference>